<evidence type="ECO:0000256" key="1">
    <source>
        <dbReference type="SAM" id="MobiDB-lite"/>
    </source>
</evidence>
<feature type="region of interest" description="Disordered" evidence="1">
    <location>
        <begin position="25"/>
        <end position="65"/>
    </location>
</feature>
<dbReference type="Proteomes" id="UP000029981">
    <property type="component" value="Chromosome 3"/>
</dbReference>
<dbReference type="EMBL" id="CM002924">
    <property type="protein sequence ID" value="KGN58051.1"/>
    <property type="molecule type" value="Genomic_DNA"/>
</dbReference>
<gene>
    <name evidence="2" type="ORF">Csa_3G464695</name>
</gene>
<protein>
    <submittedName>
        <fullName evidence="2">Uncharacterized protein</fullName>
    </submittedName>
</protein>
<feature type="compositionally biased region" description="Basic residues" evidence="1">
    <location>
        <begin position="25"/>
        <end position="34"/>
    </location>
</feature>
<proteinExistence type="predicted"/>
<reference evidence="2 3" key="2">
    <citation type="journal article" date="2009" name="PLoS ONE">
        <title>An integrated genetic and cytogenetic map of the cucumber genome.</title>
        <authorList>
            <person name="Ren Y."/>
            <person name="Zhang Z."/>
            <person name="Liu J."/>
            <person name="Staub J.E."/>
            <person name="Han Y."/>
            <person name="Cheng Z."/>
            <person name="Li X."/>
            <person name="Lu J."/>
            <person name="Miao H."/>
            <person name="Kang H."/>
            <person name="Xie B."/>
            <person name="Gu X."/>
            <person name="Wang X."/>
            <person name="Du Y."/>
            <person name="Jin W."/>
            <person name="Huang S."/>
        </authorList>
    </citation>
    <scope>NUCLEOTIDE SEQUENCE [LARGE SCALE GENOMIC DNA]</scope>
    <source>
        <strain evidence="3">cv. 9930</strain>
    </source>
</reference>
<name>A0A0A0LDC3_CUCSA</name>
<dbReference type="Gramene" id="KGN58051">
    <property type="protein sequence ID" value="KGN58051"/>
    <property type="gene ID" value="Csa_3G464695"/>
</dbReference>
<sequence>MEIGRIPIPEKKRKISPHLLGEKLRRKNEYKRRPNGGVIEMLKRRRNRGEEEETVKDRALTSEEE</sequence>
<organism evidence="2 3">
    <name type="scientific">Cucumis sativus</name>
    <name type="common">Cucumber</name>
    <dbReference type="NCBI Taxonomy" id="3659"/>
    <lineage>
        <taxon>Eukaryota</taxon>
        <taxon>Viridiplantae</taxon>
        <taxon>Streptophyta</taxon>
        <taxon>Embryophyta</taxon>
        <taxon>Tracheophyta</taxon>
        <taxon>Spermatophyta</taxon>
        <taxon>Magnoliopsida</taxon>
        <taxon>eudicotyledons</taxon>
        <taxon>Gunneridae</taxon>
        <taxon>Pentapetalae</taxon>
        <taxon>rosids</taxon>
        <taxon>fabids</taxon>
        <taxon>Cucurbitales</taxon>
        <taxon>Cucurbitaceae</taxon>
        <taxon>Benincaseae</taxon>
        <taxon>Cucumis</taxon>
    </lineage>
</organism>
<reference evidence="2 3" key="4">
    <citation type="journal article" date="2011" name="BMC Genomics">
        <title>RNA-Seq improves annotation of protein-coding genes in the cucumber genome.</title>
        <authorList>
            <person name="Li Z."/>
            <person name="Zhang Z."/>
            <person name="Yan P."/>
            <person name="Huang S."/>
            <person name="Fei Z."/>
            <person name="Lin K."/>
        </authorList>
    </citation>
    <scope>NUCLEOTIDE SEQUENCE [LARGE SCALE GENOMIC DNA]</scope>
    <source>
        <strain evidence="3">cv. 9930</strain>
    </source>
</reference>
<reference evidence="2 3" key="3">
    <citation type="journal article" date="2010" name="BMC Genomics">
        <title>Transcriptome sequencing and comparative analysis of cucumber flowers with different sex types.</title>
        <authorList>
            <person name="Guo S."/>
            <person name="Zheng Y."/>
            <person name="Joung J.G."/>
            <person name="Liu S."/>
            <person name="Zhang Z."/>
            <person name="Crasta O.R."/>
            <person name="Sobral B.W."/>
            <person name="Xu Y."/>
            <person name="Huang S."/>
            <person name="Fei Z."/>
        </authorList>
    </citation>
    <scope>NUCLEOTIDE SEQUENCE [LARGE SCALE GENOMIC DNA]</scope>
    <source>
        <strain evidence="3">cv. 9930</strain>
    </source>
</reference>
<accession>A0A0A0LDC3</accession>
<keyword evidence="3" id="KW-1185">Reference proteome</keyword>
<feature type="compositionally biased region" description="Basic and acidic residues" evidence="1">
    <location>
        <begin position="55"/>
        <end position="65"/>
    </location>
</feature>
<dbReference type="AlphaFoldDB" id="A0A0A0LDC3"/>
<evidence type="ECO:0000313" key="3">
    <source>
        <dbReference type="Proteomes" id="UP000029981"/>
    </source>
</evidence>
<evidence type="ECO:0000313" key="2">
    <source>
        <dbReference type="EMBL" id="KGN58051.1"/>
    </source>
</evidence>
<reference evidence="2 3" key="1">
    <citation type="journal article" date="2009" name="Nat. Genet.">
        <title>The genome of the cucumber, Cucumis sativus L.</title>
        <authorList>
            <person name="Huang S."/>
            <person name="Li R."/>
            <person name="Zhang Z."/>
            <person name="Li L."/>
            <person name="Gu X."/>
            <person name="Fan W."/>
            <person name="Lucas W.J."/>
            <person name="Wang X."/>
            <person name="Xie B."/>
            <person name="Ni P."/>
            <person name="Ren Y."/>
            <person name="Zhu H."/>
            <person name="Li J."/>
            <person name="Lin K."/>
            <person name="Jin W."/>
            <person name="Fei Z."/>
            <person name="Li G."/>
            <person name="Staub J."/>
            <person name="Kilian A."/>
            <person name="van der Vossen E.A."/>
            <person name="Wu Y."/>
            <person name="Guo J."/>
            <person name="He J."/>
            <person name="Jia Z."/>
            <person name="Ren Y."/>
            <person name="Tian G."/>
            <person name="Lu Y."/>
            <person name="Ruan J."/>
            <person name="Qian W."/>
            <person name="Wang M."/>
            <person name="Huang Q."/>
            <person name="Li B."/>
            <person name="Xuan Z."/>
            <person name="Cao J."/>
            <person name="Asan"/>
            <person name="Wu Z."/>
            <person name="Zhang J."/>
            <person name="Cai Q."/>
            <person name="Bai Y."/>
            <person name="Zhao B."/>
            <person name="Han Y."/>
            <person name="Li Y."/>
            <person name="Li X."/>
            <person name="Wang S."/>
            <person name="Shi Q."/>
            <person name="Liu S."/>
            <person name="Cho W.K."/>
            <person name="Kim J.Y."/>
            <person name="Xu Y."/>
            <person name="Heller-Uszynska K."/>
            <person name="Miao H."/>
            <person name="Cheng Z."/>
            <person name="Zhang S."/>
            <person name="Wu J."/>
            <person name="Yang Y."/>
            <person name="Kang H."/>
            <person name="Li M."/>
            <person name="Liang H."/>
            <person name="Ren X."/>
            <person name="Shi Z."/>
            <person name="Wen M."/>
            <person name="Jian M."/>
            <person name="Yang H."/>
            <person name="Zhang G."/>
            <person name="Yang Z."/>
            <person name="Chen R."/>
            <person name="Liu S."/>
            <person name="Li J."/>
            <person name="Ma L."/>
            <person name="Liu H."/>
            <person name="Zhou Y."/>
            <person name="Zhao J."/>
            <person name="Fang X."/>
            <person name="Li G."/>
            <person name="Fang L."/>
            <person name="Li Y."/>
            <person name="Liu D."/>
            <person name="Zheng H."/>
            <person name="Zhang Y."/>
            <person name="Qin N."/>
            <person name="Li Z."/>
            <person name="Yang G."/>
            <person name="Yang S."/>
            <person name="Bolund L."/>
            <person name="Kristiansen K."/>
            <person name="Zheng H."/>
            <person name="Li S."/>
            <person name="Zhang X."/>
            <person name="Yang H."/>
            <person name="Wang J."/>
            <person name="Sun R."/>
            <person name="Zhang B."/>
            <person name="Jiang S."/>
            <person name="Wang J."/>
            <person name="Du Y."/>
            <person name="Li S."/>
        </authorList>
    </citation>
    <scope>NUCLEOTIDE SEQUENCE [LARGE SCALE GENOMIC DNA]</scope>
    <source>
        <strain evidence="3">cv. 9930</strain>
    </source>
</reference>